<name>A0ACA9RUD5_9GLOM</name>
<sequence length="124" mass="14572">SRITESEIVIAENSRLTIKVYELEQRIHALNLDKDEIICDNTHLRNRVKELVTEKDLLETDNNQICAANENLTQLNTALRIVLRDCEDKKDYYKAANIKEFEDFISNYIFSLFNNIGTLFRFNN</sequence>
<evidence type="ECO:0000313" key="2">
    <source>
        <dbReference type="Proteomes" id="UP000789920"/>
    </source>
</evidence>
<feature type="non-terminal residue" evidence="1">
    <location>
        <position position="1"/>
    </location>
</feature>
<dbReference type="EMBL" id="CAJVQC010072738">
    <property type="protein sequence ID" value="CAG8811712.1"/>
    <property type="molecule type" value="Genomic_DNA"/>
</dbReference>
<proteinExistence type="predicted"/>
<accession>A0ACA9RUD5</accession>
<reference evidence="1" key="1">
    <citation type="submission" date="2021-06" db="EMBL/GenBank/DDBJ databases">
        <authorList>
            <person name="Kallberg Y."/>
            <person name="Tangrot J."/>
            <person name="Rosling A."/>
        </authorList>
    </citation>
    <scope>NUCLEOTIDE SEQUENCE</scope>
    <source>
        <strain evidence="1">MA461A</strain>
    </source>
</reference>
<keyword evidence="2" id="KW-1185">Reference proteome</keyword>
<evidence type="ECO:0000313" key="1">
    <source>
        <dbReference type="EMBL" id="CAG8811712.1"/>
    </source>
</evidence>
<dbReference type="Proteomes" id="UP000789920">
    <property type="component" value="Unassembled WGS sequence"/>
</dbReference>
<gene>
    <name evidence="1" type="ORF">RPERSI_LOCUS23374</name>
</gene>
<comment type="caution">
    <text evidence="1">The sequence shown here is derived from an EMBL/GenBank/DDBJ whole genome shotgun (WGS) entry which is preliminary data.</text>
</comment>
<organism evidence="1 2">
    <name type="scientific">Racocetra persica</name>
    <dbReference type="NCBI Taxonomy" id="160502"/>
    <lineage>
        <taxon>Eukaryota</taxon>
        <taxon>Fungi</taxon>
        <taxon>Fungi incertae sedis</taxon>
        <taxon>Mucoromycota</taxon>
        <taxon>Glomeromycotina</taxon>
        <taxon>Glomeromycetes</taxon>
        <taxon>Diversisporales</taxon>
        <taxon>Gigasporaceae</taxon>
        <taxon>Racocetra</taxon>
    </lineage>
</organism>
<protein>
    <submittedName>
        <fullName evidence="1">33868_t:CDS:1</fullName>
    </submittedName>
</protein>